<dbReference type="PANTHER" id="PTHR43050">
    <property type="entry name" value="SERINE / THREONINE RACEMASE FAMILY MEMBER"/>
    <property type="match status" value="1"/>
</dbReference>
<comment type="caution">
    <text evidence="4">The sequence shown here is derived from an EMBL/GenBank/DDBJ whole genome shotgun (WGS) entry which is preliminary data.</text>
</comment>
<reference evidence="4 5" key="1">
    <citation type="journal article" date="2019" name="Int. J. Syst. Evol. Microbiol.">
        <title>The Global Catalogue of Microorganisms (GCM) 10K type strain sequencing project: providing services to taxonomists for standard genome sequencing and annotation.</title>
        <authorList>
            <consortium name="The Broad Institute Genomics Platform"/>
            <consortium name="The Broad Institute Genome Sequencing Center for Infectious Disease"/>
            <person name="Wu L."/>
            <person name="Ma J."/>
        </authorList>
    </citation>
    <scope>NUCLEOTIDE SEQUENCE [LARGE SCALE GENOMIC DNA]</scope>
    <source>
        <strain evidence="4 5">JCM 7356</strain>
    </source>
</reference>
<dbReference type="Gene3D" id="3.40.50.1100">
    <property type="match status" value="2"/>
</dbReference>
<name>A0ABN3EYL3_9ACTN</name>
<evidence type="ECO:0000313" key="4">
    <source>
        <dbReference type="EMBL" id="GAA2277694.1"/>
    </source>
</evidence>
<evidence type="ECO:0000259" key="3">
    <source>
        <dbReference type="Pfam" id="PF00291"/>
    </source>
</evidence>
<evidence type="ECO:0000256" key="2">
    <source>
        <dbReference type="ARBA" id="ARBA00022898"/>
    </source>
</evidence>
<protein>
    <recommendedName>
        <fullName evidence="3">Tryptophan synthase beta chain-like PALP domain-containing protein</fullName>
    </recommendedName>
</protein>
<evidence type="ECO:0000256" key="1">
    <source>
        <dbReference type="ARBA" id="ARBA00001933"/>
    </source>
</evidence>
<comment type="cofactor">
    <cofactor evidence="1">
        <name>pyridoxal 5'-phosphate</name>
        <dbReference type="ChEBI" id="CHEBI:597326"/>
    </cofactor>
</comment>
<gene>
    <name evidence="4" type="ORF">GCM10010430_74460</name>
</gene>
<organism evidence="4 5">
    <name type="scientific">Kitasatospora cystarginea</name>
    <dbReference type="NCBI Taxonomy" id="58350"/>
    <lineage>
        <taxon>Bacteria</taxon>
        <taxon>Bacillati</taxon>
        <taxon>Actinomycetota</taxon>
        <taxon>Actinomycetes</taxon>
        <taxon>Kitasatosporales</taxon>
        <taxon>Streptomycetaceae</taxon>
        <taxon>Kitasatospora</taxon>
    </lineage>
</organism>
<dbReference type="InterPro" id="IPR036052">
    <property type="entry name" value="TrpB-like_PALP_sf"/>
</dbReference>
<dbReference type="InterPro" id="IPR001926">
    <property type="entry name" value="TrpB-like_PALP"/>
</dbReference>
<sequence>MDGARALGADIVAYHRQRDDRDALTDRLSVDHGYTVVPSSSAHAVMAGAGTVALELLWQAPVLTAILVPVGGGGLAAGTAVAAKHINPNIKVIGVEPQAAADTAASLQAGQLAELAAVPDTIADGLRHTSPAPLPWEINRVLLDGVVTVTDAQIVQAMGWAFKHLKVVAEPSGAVALAAMDGLDLPPGPVGVIISGGSVDLDAFHRLVATPPPRKEPALA</sequence>
<feature type="domain" description="Tryptophan synthase beta chain-like PALP" evidence="3">
    <location>
        <begin position="4"/>
        <end position="196"/>
    </location>
</feature>
<proteinExistence type="predicted"/>
<keyword evidence="2" id="KW-0663">Pyridoxal phosphate</keyword>
<accession>A0ABN3EYL3</accession>
<dbReference type="Proteomes" id="UP001500305">
    <property type="component" value="Unassembled WGS sequence"/>
</dbReference>
<evidence type="ECO:0000313" key="5">
    <source>
        <dbReference type="Proteomes" id="UP001500305"/>
    </source>
</evidence>
<keyword evidence="5" id="KW-1185">Reference proteome</keyword>
<dbReference type="EMBL" id="BAAATR010000059">
    <property type="protein sequence ID" value="GAA2277694.1"/>
    <property type="molecule type" value="Genomic_DNA"/>
</dbReference>
<dbReference type="PANTHER" id="PTHR43050:SF1">
    <property type="entry name" value="SERINE RACEMASE"/>
    <property type="match status" value="1"/>
</dbReference>
<dbReference type="Pfam" id="PF00291">
    <property type="entry name" value="PALP"/>
    <property type="match status" value="1"/>
</dbReference>
<dbReference type="SUPFAM" id="SSF53686">
    <property type="entry name" value="Tryptophan synthase beta subunit-like PLP-dependent enzymes"/>
    <property type="match status" value="1"/>
</dbReference>